<dbReference type="SUPFAM" id="SSF81338">
    <property type="entry name" value="Aquaporin-like"/>
    <property type="match status" value="1"/>
</dbReference>
<dbReference type="EMBL" id="JBANMG010000009">
    <property type="protein sequence ID" value="KAK6949439.1"/>
    <property type="molecule type" value="Genomic_DNA"/>
</dbReference>
<evidence type="ECO:0000313" key="10">
    <source>
        <dbReference type="EMBL" id="KAK6949439.1"/>
    </source>
</evidence>
<evidence type="ECO:0000256" key="8">
    <source>
        <dbReference type="SAM" id="MobiDB-lite"/>
    </source>
</evidence>
<dbReference type="GO" id="GO:0015254">
    <property type="term" value="F:glycerol channel activity"/>
    <property type="evidence" value="ECO:0007669"/>
    <property type="project" value="TreeGrafter"/>
</dbReference>
<dbReference type="GO" id="GO:0005886">
    <property type="term" value="C:plasma membrane"/>
    <property type="evidence" value="ECO:0007669"/>
    <property type="project" value="TreeGrafter"/>
</dbReference>
<dbReference type="InterPro" id="IPR022357">
    <property type="entry name" value="MIP_CS"/>
</dbReference>
<evidence type="ECO:0000256" key="2">
    <source>
        <dbReference type="ARBA" id="ARBA00006175"/>
    </source>
</evidence>
<keyword evidence="3 7" id="KW-0813">Transport</keyword>
<dbReference type="GO" id="GO:0015250">
    <property type="term" value="F:water channel activity"/>
    <property type="evidence" value="ECO:0007669"/>
    <property type="project" value="TreeGrafter"/>
</dbReference>
<evidence type="ECO:0000256" key="1">
    <source>
        <dbReference type="ARBA" id="ARBA00004141"/>
    </source>
</evidence>
<feature type="compositionally biased region" description="Low complexity" evidence="8">
    <location>
        <begin position="52"/>
        <end position="63"/>
    </location>
</feature>
<reference evidence="10 11" key="1">
    <citation type="journal article" date="2024" name="Front Chem Biol">
        <title>Unveiling the potential of Daldinia eschscholtzii MFLUCC 19-0629 through bioactivity and bioinformatics studies for enhanced sustainable agriculture production.</title>
        <authorList>
            <person name="Brooks S."/>
            <person name="Weaver J.A."/>
            <person name="Klomchit A."/>
            <person name="Alharthi S.A."/>
            <person name="Onlamun T."/>
            <person name="Nurani R."/>
            <person name="Vong T.K."/>
            <person name="Alberti F."/>
            <person name="Greco C."/>
        </authorList>
    </citation>
    <scope>NUCLEOTIDE SEQUENCE [LARGE SCALE GENOMIC DNA]</scope>
    <source>
        <strain evidence="10">MFLUCC 19-0629</strain>
    </source>
</reference>
<evidence type="ECO:0000256" key="5">
    <source>
        <dbReference type="ARBA" id="ARBA00022989"/>
    </source>
</evidence>
<dbReference type="Gene3D" id="1.20.1080.10">
    <property type="entry name" value="Glycerol uptake facilitator protein"/>
    <property type="match status" value="1"/>
</dbReference>
<evidence type="ECO:0000256" key="3">
    <source>
        <dbReference type="ARBA" id="ARBA00022448"/>
    </source>
</evidence>
<accession>A0AAX6M9X2</accession>
<sequence>MAPRRRTDPEVDRNRQDRHLEPGVLEELPDTVSDQLPNASQQRSNLPRIIESKQSNQSRSSSSAPTNNVQRAKERVRRIANGSQEEPLVWIDDGYYRANPWHGQSKKKPIFSLGAPLPRKVRWAKEPVDVPSRPVAKSPEDLAELGEGDVDGTGGPNVERLHSAAGSEYSGPRRTAAGVTHGDRHNDAGQPVFEYQPGEENSARRERTNDTHDTNRSKKEDLRNYGIDSEPLGGHRDQEDVEEGDRDPDEFRNWWARIRAKHPEPLAEFLATGIAIFMGLGATLAVNLSATQDVKYGTYETSCWAWGFAWMFGIYLGGGVSGAHMNPAISISLSLFRGFPWRSCLVYIIVQFIAGIVAGALAYGIYRDTIIYVDPTMTNTAKTFFSSPQEWVSLGSAFFDQVVGSAIMMIAVFALGDDQNNPPGAGMHALSKVMMTQYSTAALSSWLSNQQY</sequence>
<dbReference type="InterPro" id="IPR023271">
    <property type="entry name" value="Aquaporin-like"/>
</dbReference>
<proteinExistence type="inferred from homology"/>
<feature type="compositionally biased region" description="Basic and acidic residues" evidence="8">
    <location>
        <begin position="201"/>
        <end position="223"/>
    </location>
</feature>
<dbReference type="Proteomes" id="UP001369815">
    <property type="component" value="Unassembled WGS sequence"/>
</dbReference>
<evidence type="ECO:0000256" key="7">
    <source>
        <dbReference type="RuleBase" id="RU000477"/>
    </source>
</evidence>
<dbReference type="Pfam" id="PF00230">
    <property type="entry name" value="MIP"/>
    <property type="match status" value="1"/>
</dbReference>
<feature type="transmembrane region" description="Helical" evidence="9">
    <location>
        <begin position="344"/>
        <end position="366"/>
    </location>
</feature>
<comment type="similarity">
    <text evidence="2 7">Belongs to the MIP/aquaporin (TC 1.A.8) family.</text>
</comment>
<feature type="compositionally biased region" description="Polar residues" evidence="8">
    <location>
        <begin position="32"/>
        <end position="45"/>
    </location>
</feature>
<keyword evidence="5 9" id="KW-1133">Transmembrane helix</keyword>
<name>A0AAX6M9X2_9PEZI</name>
<gene>
    <name evidence="10" type="ORF">Daesc_009519</name>
</gene>
<comment type="caution">
    <text evidence="10">The sequence shown here is derived from an EMBL/GenBank/DDBJ whole genome shotgun (WGS) entry which is preliminary data.</text>
</comment>
<feature type="region of interest" description="Disordered" evidence="8">
    <location>
        <begin position="128"/>
        <end position="247"/>
    </location>
</feature>
<feature type="compositionally biased region" description="Basic and acidic residues" evidence="8">
    <location>
        <begin position="1"/>
        <end position="21"/>
    </location>
</feature>
<organism evidence="10 11">
    <name type="scientific">Daldinia eschscholtzii</name>
    <dbReference type="NCBI Taxonomy" id="292717"/>
    <lineage>
        <taxon>Eukaryota</taxon>
        <taxon>Fungi</taxon>
        <taxon>Dikarya</taxon>
        <taxon>Ascomycota</taxon>
        <taxon>Pezizomycotina</taxon>
        <taxon>Sordariomycetes</taxon>
        <taxon>Xylariomycetidae</taxon>
        <taxon>Xylariales</taxon>
        <taxon>Hypoxylaceae</taxon>
        <taxon>Daldinia</taxon>
    </lineage>
</organism>
<feature type="compositionally biased region" description="Acidic residues" evidence="8">
    <location>
        <begin position="141"/>
        <end position="150"/>
    </location>
</feature>
<evidence type="ECO:0000256" key="9">
    <source>
        <dbReference type="SAM" id="Phobius"/>
    </source>
</evidence>
<evidence type="ECO:0000256" key="4">
    <source>
        <dbReference type="ARBA" id="ARBA00022692"/>
    </source>
</evidence>
<evidence type="ECO:0000313" key="11">
    <source>
        <dbReference type="Proteomes" id="UP001369815"/>
    </source>
</evidence>
<feature type="transmembrane region" description="Helical" evidence="9">
    <location>
        <begin position="266"/>
        <end position="284"/>
    </location>
</feature>
<dbReference type="PANTHER" id="PTHR43829:SF24">
    <property type="entry name" value="MIP AQUAPORIN (EUROFUNG)"/>
    <property type="match status" value="1"/>
</dbReference>
<keyword evidence="11" id="KW-1185">Reference proteome</keyword>
<dbReference type="AlphaFoldDB" id="A0AAX6M9X2"/>
<dbReference type="PRINTS" id="PR00783">
    <property type="entry name" value="MINTRINSICP"/>
</dbReference>
<dbReference type="InterPro" id="IPR050363">
    <property type="entry name" value="MIP/Aquaporin"/>
</dbReference>
<evidence type="ECO:0000256" key="6">
    <source>
        <dbReference type="ARBA" id="ARBA00023136"/>
    </source>
</evidence>
<keyword evidence="6 9" id="KW-0472">Membrane</keyword>
<feature type="region of interest" description="Disordered" evidence="8">
    <location>
        <begin position="1"/>
        <end position="84"/>
    </location>
</feature>
<keyword evidence="4 7" id="KW-0812">Transmembrane</keyword>
<feature type="transmembrane region" description="Helical" evidence="9">
    <location>
        <begin position="304"/>
        <end position="323"/>
    </location>
</feature>
<protein>
    <submittedName>
        <fullName evidence="10">Uncharacterized protein</fullName>
    </submittedName>
</protein>
<comment type="subcellular location">
    <subcellularLocation>
        <location evidence="1">Membrane</location>
        <topology evidence="1">Multi-pass membrane protein</topology>
    </subcellularLocation>
</comment>
<dbReference type="PANTHER" id="PTHR43829">
    <property type="entry name" value="AQUAPORIN OR AQUAGLYCEROPORIN RELATED"/>
    <property type="match status" value="1"/>
</dbReference>
<dbReference type="PROSITE" id="PS00221">
    <property type="entry name" value="MIP"/>
    <property type="match status" value="1"/>
</dbReference>
<dbReference type="InterPro" id="IPR000425">
    <property type="entry name" value="MIP"/>
</dbReference>